<dbReference type="Gene3D" id="1.10.238.10">
    <property type="entry name" value="EF-hand"/>
    <property type="match status" value="1"/>
</dbReference>
<dbReference type="SUPFAM" id="SSF81324">
    <property type="entry name" value="Voltage-gated potassium channels"/>
    <property type="match status" value="1"/>
</dbReference>
<sequence>MNTCAEVDLRCADKGNVQSATLQAFVRRADSSATGPFVQVVALQTVHALTSLMHMTLLISLVSTTLCCLHLSPQRRKPAMADDLPALLKSQHQQLLNRLDVLTSRVELLLDDRVLEGPALHINSEESDLDSLPHGQLLLPPQDESWADDQRGVSGQETPLRSGQATPVKGRRKAVHDYEEAKEEGHRVDTLKRKKSADAALTTSQRMEMAHVCQHWAERISKSVAFNVAVALVIISNSIFLGLQLEVSAHDLDGSTARWFLFGHFCYAVLFTVEMLIRLTATGPHGFFCGPDFAWNWLDTFIVIPAWIELVVDFVELQNMGAGTSNSNFRIIRVFRVTRVLQVIRSVRLVRFISAFRELVISVLDTVRQLVWAVLLLVLVIYSFGVLFTDASLQYMDSNEANASEPHLQKLQLYFGGVYASSITLFRTLLAGFDWIEAAEALSPMGLWWVQLFHIYVAFGDFALLNVITGVFVNSAIKTRERDHETLMQHVHAFKQLVAKLWKKIDSTGLGQITITEFEQIFQDEDLVAFFAAIEVSAVDAWTLFDSLDADGDHLISYEEFAQRCLQLHGTARSVDLFALKQQTEKLEDRLESIYQAQSETNEYLHAMERSIGQTRRLRKAPGQIKWTAGGEQVEVRM</sequence>
<comment type="subcellular location">
    <subcellularLocation>
        <location evidence="1">Membrane</location>
        <topology evidence="1">Multi-pass membrane protein</topology>
    </subcellularLocation>
</comment>
<dbReference type="PANTHER" id="PTHR10037">
    <property type="entry name" value="VOLTAGE-GATED CATION CHANNEL CALCIUM AND SODIUM"/>
    <property type="match status" value="1"/>
</dbReference>
<dbReference type="GO" id="GO:0005509">
    <property type="term" value="F:calcium ion binding"/>
    <property type="evidence" value="ECO:0007669"/>
    <property type="project" value="InterPro"/>
</dbReference>
<keyword evidence="2 7" id="KW-0812">Transmembrane</keyword>
<feature type="compositionally biased region" description="Polar residues" evidence="6">
    <location>
        <begin position="153"/>
        <end position="165"/>
    </location>
</feature>
<evidence type="ECO:0000256" key="2">
    <source>
        <dbReference type="ARBA" id="ARBA00022692"/>
    </source>
</evidence>
<evidence type="ECO:0000259" key="8">
    <source>
        <dbReference type="PROSITE" id="PS50222"/>
    </source>
</evidence>
<feature type="domain" description="EF-hand" evidence="8">
    <location>
        <begin position="493"/>
        <end position="528"/>
    </location>
</feature>
<keyword evidence="10" id="KW-1185">Reference proteome</keyword>
<keyword evidence="3" id="KW-0106">Calcium</keyword>
<keyword evidence="5 7" id="KW-0472">Membrane</keyword>
<dbReference type="InterPro" id="IPR043203">
    <property type="entry name" value="VGCC_Ca_Na"/>
</dbReference>
<dbReference type="InterPro" id="IPR005821">
    <property type="entry name" value="Ion_trans_dom"/>
</dbReference>
<dbReference type="InterPro" id="IPR027359">
    <property type="entry name" value="Volt_channel_dom_sf"/>
</dbReference>
<evidence type="ECO:0000256" key="3">
    <source>
        <dbReference type="ARBA" id="ARBA00022837"/>
    </source>
</evidence>
<evidence type="ECO:0000256" key="6">
    <source>
        <dbReference type="SAM" id="MobiDB-lite"/>
    </source>
</evidence>
<dbReference type="AlphaFoldDB" id="A0A1Q9EK02"/>
<feature type="region of interest" description="Disordered" evidence="6">
    <location>
        <begin position="140"/>
        <end position="170"/>
    </location>
</feature>
<name>A0A1Q9EK02_SYMMI</name>
<dbReference type="Pfam" id="PF00520">
    <property type="entry name" value="Ion_trans"/>
    <property type="match status" value="1"/>
</dbReference>
<dbReference type="InterPro" id="IPR011992">
    <property type="entry name" value="EF-hand-dom_pair"/>
</dbReference>
<protein>
    <submittedName>
        <fullName evidence="9">Voltage-dependent T-type calcium channel subunit alpha-1H</fullName>
    </submittedName>
</protein>
<dbReference type="EMBL" id="LSRX01000131">
    <property type="protein sequence ID" value="OLQ07773.1"/>
    <property type="molecule type" value="Genomic_DNA"/>
</dbReference>
<dbReference type="PROSITE" id="PS50222">
    <property type="entry name" value="EF_HAND_2"/>
    <property type="match status" value="2"/>
</dbReference>
<dbReference type="InterPro" id="IPR018247">
    <property type="entry name" value="EF_Hand_1_Ca_BS"/>
</dbReference>
<dbReference type="GO" id="GO:0005248">
    <property type="term" value="F:voltage-gated sodium channel activity"/>
    <property type="evidence" value="ECO:0007669"/>
    <property type="project" value="TreeGrafter"/>
</dbReference>
<dbReference type="GO" id="GO:0001518">
    <property type="term" value="C:voltage-gated sodium channel complex"/>
    <property type="evidence" value="ECO:0007669"/>
    <property type="project" value="TreeGrafter"/>
</dbReference>
<feature type="domain" description="EF-hand" evidence="8">
    <location>
        <begin position="536"/>
        <end position="571"/>
    </location>
</feature>
<evidence type="ECO:0000256" key="1">
    <source>
        <dbReference type="ARBA" id="ARBA00004141"/>
    </source>
</evidence>
<keyword evidence="4 7" id="KW-1133">Transmembrane helix</keyword>
<evidence type="ECO:0000256" key="7">
    <source>
        <dbReference type="SAM" id="Phobius"/>
    </source>
</evidence>
<feature type="transmembrane region" description="Helical" evidence="7">
    <location>
        <begin position="453"/>
        <end position="473"/>
    </location>
</feature>
<dbReference type="OrthoDB" id="416585at2759"/>
<proteinExistence type="predicted"/>
<dbReference type="Gene3D" id="1.10.287.70">
    <property type="match status" value="1"/>
</dbReference>
<evidence type="ECO:0000313" key="9">
    <source>
        <dbReference type="EMBL" id="OLQ07773.1"/>
    </source>
</evidence>
<organism evidence="9 10">
    <name type="scientific">Symbiodinium microadriaticum</name>
    <name type="common">Dinoflagellate</name>
    <name type="synonym">Zooxanthella microadriatica</name>
    <dbReference type="NCBI Taxonomy" id="2951"/>
    <lineage>
        <taxon>Eukaryota</taxon>
        <taxon>Sar</taxon>
        <taxon>Alveolata</taxon>
        <taxon>Dinophyceae</taxon>
        <taxon>Suessiales</taxon>
        <taxon>Symbiodiniaceae</taxon>
        <taxon>Symbiodinium</taxon>
    </lineage>
</organism>
<dbReference type="InterPro" id="IPR002048">
    <property type="entry name" value="EF_hand_dom"/>
</dbReference>
<gene>
    <name evidence="9" type="primary">Cacna1h</name>
    <name evidence="9" type="ORF">AK812_SmicGene8720</name>
</gene>
<reference evidence="9 10" key="1">
    <citation type="submission" date="2016-02" db="EMBL/GenBank/DDBJ databases">
        <title>Genome analysis of coral dinoflagellate symbionts highlights evolutionary adaptations to a symbiotic lifestyle.</title>
        <authorList>
            <person name="Aranda M."/>
            <person name="Li Y."/>
            <person name="Liew Y.J."/>
            <person name="Baumgarten S."/>
            <person name="Simakov O."/>
            <person name="Wilson M."/>
            <person name="Piel J."/>
            <person name="Ashoor H."/>
            <person name="Bougouffa S."/>
            <person name="Bajic V.B."/>
            <person name="Ryu T."/>
            <person name="Ravasi T."/>
            <person name="Bayer T."/>
            <person name="Micklem G."/>
            <person name="Kim H."/>
            <person name="Bhak J."/>
            <person name="Lajeunesse T.C."/>
            <person name="Voolstra C.R."/>
        </authorList>
    </citation>
    <scope>NUCLEOTIDE SEQUENCE [LARGE SCALE GENOMIC DNA]</scope>
    <source>
        <strain evidence="9 10">CCMP2467</strain>
    </source>
</reference>
<dbReference type="PROSITE" id="PS00018">
    <property type="entry name" value="EF_HAND_1"/>
    <property type="match status" value="1"/>
</dbReference>
<feature type="transmembrane region" description="Helical" evidence="7">
    <location>
        <begin position="257"/>
        <end position="277"/>
    </location>
</feature>
<dbReference type="Gene3D" id="1.20.120.350">
    <property type="entry name" value="Voltage-gated potassium channels. Chain C"/>
    <property type="match status" value="1"/>
</dbReference>
<dbReference type="PANTHER" id="PTHR10037:SF62">
    <property type="entry name" value="SODIUM CHANNEL PROTEIN 60E"/>
    <property type="match status" value="1"/>
</dbReference>
<evidence type="ECO:0000256" key="5">
    <source>
        <dbReference type="ARBA" id="ARBA00023136"/>
    </source>
</evidence>
<dbReference type="SUPFAM" id="SSF47473">
    <property type="entry name" value="EF-hand"/>
    <property type="match status" value="1"/>
</dbReference>
<accession>A0A1Q9EK02</accession>
<evidence type="ECO:0000256" key="4">
    <source>
        <dbReference type="ARBA" id="ARBA00022989"/>
    </source>
</evidence>
<feature type="transmembrane region" description="Helical" evidence="7">
    <location>
        <begin position="224"/>
        <end position="245"/>
    </location>
</feature>
<feature type="transmembrane region" description="Helical" evidence="7">
    <location>
        <begin position="370"/>
        <end position="393"/>
    </location>
</feature>
<comment type="caution">
    <text evidence="9">The sequence shown here is derived from an EMBL/GenBank/DDBJ whole genome shotgun (WGS) entry which is preliminary data.</text>
</comment>
<dbReference type="Proteomes" id="UP000186817">
    <property type="component" value="Unassembled WGS sequence"/>
</dbReference>
<evidence type="ECO:0000313" key="10">
    <source>
        <dbReference type="Proteomes" id="UP000186817"/>
    </source>
</evidence>